<accession>A0A9P0QGQ0</accession>
<keyword evidence="2" id="KW-1185">Reference proteome</keyword>
<gene>
    <name evidence="1" type="ORF">ACAOBT_LOCUS37443</name>
</gene>
<dbReference type="Proteomes" id="UP001152888">
    <property type="component" value="Unassembled WGS sequence"/>
</dbReference>
<dbReference type="AlphaFoldDB" id="A0A9P0QGQ0"/>
<dbReference type="EMBL" id="CAKOFQ010010572">
    <property type="protein sequence ID" value="CAH2019840.1"/>
    <property type="molecule type" value="Genomic_DNA"/>
</dbReference>
<name>A0A9P0QGQ0_ACAOB</name>
<sequence length="23" mass="2662">MSKKQLPLLMRLSDCIVGSWSRL</sequence>
<reference evidence="1" key="1">
    <citation type="submission" date="2022-03" db="EMBL/GenBank/DDBJ databases">
        <authorList>
            <person name="Sayadi A."/>
        </authorList>
    </citation>
    <scope>NUCLEOTIDE SEQUENCE</scope>
</reference>
<evidence type="ECO:0000313" key="2">
    <source>
        <dbReference type="Proteomes" id="UP001152888"/>
    </source>
</evidence>
<organism evidence="1 2">
    <name type="scientific">Acanthoscelides obtectus</name>
    <name type="common">Bean weevil</name>
    <name type="synonym">Bruchus obtectus</name>
    <dbReference type="NCBI Taxonomy" id="200917"/>
    <lineage>
        <taxon>Eukaryota</taxon>
        <taxon>Metazoa</taxon>
        <taxon>Ecdysozoa</taxon>
        <taxon>Arthropoda</taxon>
        <taxon>Hexapoda</taxon>
        <taxon>Insecta</taxon>
        <taxon>Pterygota</taxon>
        <taxon>Neoptera</taxon>
        <taxon>Endopterygota</taxon>
        <taxon>Coleoptera</taxon>
        <taxon>Polyphaga</taxon>
        <taxon>Cucujiformia</taxon>
        <taxon>Chrysomeloidea</taxon>
        <taxon>Chrysomelidae</taxon>
        <taxon>Bruchinae</taxon>
        <taxon>Bruchini</taxon>
        <taxon>Acanthoscelides</taxon>
    </lineage>
</organism>
<comment type="caution">
    <text evidence="1">The sequence shown here is derived from an EMBL/GenBank/DDBJ whole genome shotgun (WGS) entry which is preliminary data.</text>
</comment>
<evidence type="ECO:0000313" key="1">
    <source>
        <dbReference type="EMBL" id="CAH2019840.1"/>
    </source>
</evidence>
<proteinExistence type="predicted"/>
<protein>
    <submittedName>
        <fullName evidence="1">Uncharacterized protein</fullName>
    </submittedName>
</protein>